<sequence>MRAIASAFAGENSSTHDEYGSRVGAPPKSEIVETIALEGPQRDLYDSLRLTMSRFGPHRERRQRSIRRLGVGRADRIALDRACSDHAIVPVFCPTCQIAALAPPVPVSAGVSIQVVEPVAVAYCAWGCFRAFGEES</sequence>
<dbReference type="EMBL" id="CP030053">
    <property type="protein sequence ID" value="QAU47522.1"/>
    <property type="molecule type" value="Genomic_DNA"/>
</dbReference>
<keyword evidence="5" id="KW-1185">Reference proteome</keyword>
<evidence type="ECO:0000313" key="2">
    <source>
        <dbReference type="EMBL" id="QAU47522.1"/>
    </source>
</evidence>
<organism evidence="2 4">
    <name type="scientific">Bradyrhizobium guangzhouense</name>
    <dbReference type="NCBI Taxonomy" id="1325095"/>
    <lineage>
        <taxon>Bacteria</taxon>
        <taxon>Pseudomonadati</taxon>
        <taxon>Pseudomonadota</taxon>
        <taxon>Alphaproteobacteria</taxon>
        <taxon>Hyphomicrobiales</taxon>
        <taxon>Nitrobacteraceae</taxon>
        <taxon>Bradyrhizobium</taxon>
    </lineage>
</organism>
<gene>
    <name evidence="3" type="ORF">EAS56_31420</name>
    <name evidence="2" type="ORF">XH91_20645</name>
</gene>
<evidence type="ECO:0000313" key="4">
    <source>
        <dbReference type="Proteomes" id="UP000288972"/>
    </source>
</evidence>
<dbReference type="KEGG" id="bgz:XH91_20645"/>
<dbReference type="EMBL" id="RDQZ01000036">
    <property type="protein sequence ID" value="RXH07778.1"/>
    <property type="molecule type" value="Genomic_DNA"/>
</dbReference>
<dbReference type="Proteomes" id="UP000288972">
    <property type="component" value="Chromosome"/>
</dbReference>
<accession>A0AAE5X288</accession>
<reference evidence="3 5" key="2">
    <citation type="submission" date="2018-10" db="EMBL/GenBank/DDBJ databases">
        <title>Bradyrhizobium sp. nov., effective nodules isolated from peanut in China.</title>
        <authorList>
            <person name="Li Y."/>
        </authorList>
    </citation>
    <scope>NUCLEOTIDE SEQUENCE [LARGE SCALE GENOMIC DNA]</scope>
    <source>
        <strain evidence="3 5">CCBAU 53426</strain>
    </source>
</reference>
<dbReference type="AlphaFoldDB" id="A0AAE5X288"/>
<name>A0AAE5X288_9BRAD</name>
<evidence type="ECO:0000313" key="5">
    <source>
        <dbReference type="Proteomes" id="UP000290401"/>
    </source>
</evidence>
<proteinExistence type="predicted"/>
<dbReference type="Proteomes" id="UP000290401">
    <property type="component" value="Unassembled WGS sequence"/>
</dbReference>
<evidence type="ECO:0000313" key="3">
    <source>
        <dbReference type="EMBL" id="RXH07778.1"/>
    </source>
</evidence>
<reference evidence="2 4" key="1">
    <citation type="submission" date="2018-06" db="EMBL/GenBank/DDBJ databases">
        <title>Comparative genomics of rhizobia nodulating Arachis hypogaea in China.</title>
        <authorList>
            <person name="Li Y."/>
        </authorList>
    </citation>
    <scope>NUCLEOTIDE SEQUENCE [LARGE SCALE GENOMIC DNA]</scope>
    <source>
        <strain evidence="2 4">CCBAU 51670</strain>
    </source>
</reference>
<evidence type="ECO:0000256" key="1">
    <source>
        <dbReference type="SAM" id="MobiDB-lite"/>
    </source>
</evidence>
<feature type="region of interest" description="Disordered" evidence="1">
    <location>
        <begin position="1"/>
        <end position="25"/>
    </location>
</feature>
<protein>
    <submittedName>
        <fullName evidence="2">Uncharacterized protein</fullName>
    </submittedName>
</protein>